<dbReference type="AlphaFoldDB" id="A0A817AGL6"/>
<dbReference type="Proteomes" id="UP001295469">
    <property type="component" value="Chromosome A08"/>
</dbReference>
<feature type="chain" id="PRO_5032845903" evidence="1">
    <location>
        <begin position="24"/>
        <end position="62"/>
    </location>
</feature>
<dbReference type="EMBL" id="HG994362">
    <property type="protein sequence ID" value="CAF2259169.1"/>
    <property type="molecule type" value="Genomic_DNA"/>
</dbReference>
<keyword evidence="1" id="KW-0732">Signal</keyword>
<evidence type="ECO:0000256" key="1">
    <source>
        <dbReference type="SAM" id="SignalP"/>
    </source>
</evidence>
<organism evidence="2">
    <name type="scientific">Brassica napus</name>
    <name type="common">Rape</name>
    <dbReference type="NCBI Taxonomy" id="3708"/>
    <lineage>
        <taxon>Eukaryota</taxon>
        <taxon>Viridiplantae</taxon>
        <taxon>Streptophyta</taxon>
        <taxon>Embryophyta</taxon>
        <taxon>Tracheophyta</taxon>
        <taxon>Spermatophyta</taxon>
        <taxon>Magnoliopsida</taxon>
        <taxon>eudicotyledons</taxon>
        <taxon>Gunneridae</taxon>
        <taxon>Pentapetalae</taxon>
        <taxon>rosids</taxon>
        <taxon>malvids</taxon>
        <taxon>Brassicales</taxon>
        <taxon>Brassicaceae</taxon>
        <taxon>Brassiceae</taxon>
        <taxon>Brassica</taxon>
    </lineage>
</organism>
<feature type="non-terminal residue" evidence="2">
    <location>
        <position position="1"/>
    </location>
</feature>
<sequence length="62" mass="6539">ILFTKVFLLIFIFQVLTLGLATATEDGKDFIGKSTPSLAVEESAATDLAGKDLIDGTTPIPI</sequence>
<accession>A0A817AGL6</accession>
<name>A0A817AGL6_BRANA</name>
<reference evidence="2" key="1">
    <citation type="submission" date="2021-01" db="EMBL/GenBank/DDBJ databases">
        <authorList>
            <consortium name="Genoscope - CEA"/>
            <person name="William W."/>
        </authorList>
    </citation>
    <scope>NUCLEOTIDE SEQUENCE</scope>
</reference>
<proteinExistence type="predicted"/>
<protein>
    <submittedName>
        <fullName evidence="2">(rape) hypothetical protein</fullName>
    </submittedName>
</protein>
<feature type="signal peptide" evidence="1">
    <location>
        <begin position="1"/>
        <end position="23"/>
    </location>
</feature>
<gene>
    <name evidence="2" type="ORF">DARMORV10_A08P32840.1</name>
</gene>
<evidence type="ECO:0000313" key="2">
    <source>
        <dbReference type="EMBL" id="CAF2259169.1"/>
    </source>
</evidence>